<feature type="domain" description="Ubiquitin-like" evidence="11">
    <location>
        <begin position="960"/>
        <end position="1016"/>
    </location>
</feature>
<dbReference type="InterPro" id="IPR044743">
    <property type="entry name" value="Ubl_USP48"/>
</dbReference>
<evidence type="ECO:0000256" key="2">
    <source>
        <dbReference type="ARBA" id="ARBA00004123"/>
    </source>
</evidence>
<dbReference type="Pfam" id="PF00443">
    <property type="entry name" value="UCH"/>
    <property type="match status" value="1"/>
</dbReference>
<organism evidence="13">
    <name type="scientific">Darwinula stevensoni</name>
    <dbReference type="NCBI Taxonomy" id="69355"/>
    <lineage>
        <taxon>Eukaryota</taxon>
        <taxon>Metazoa</taxon>
        <taxon>Ecdysozoa</taxon>
        <taxon>Arthropoda</taxon>
        <taxon>Crustacea</taxon>
        <taxon>Oligostraca</taxon>
        <taxon>Ostracoda</taxon>
        <taxon>Podocopa</taxon>
        <taxon>Podocopida</taxon>
        <taxon>Darwinulocopina</taxon>
        <taxon>Darwinuloidea</taxon>
        <taxon>Darwinulidae</taxon>
        <taxon>Darwinula</taxon>
    </lineage>
</organism>
<dbReference type="SUPFAM" id="SSF54236">
    <property type="entry name" value="Ubiquitin-like"/>
    <property type="match status" value="1"/>
</dbReference>
<dbReference type="GO" id="GO:0016579">
    <property type="term" value="P:protein deubiquitination"/>
    <property type="evidence" value="ECO:0007669"/>
    <property type="project" value="InterPro"/>
</dbReference>
<accession>A0A7R8ZY72</accession>
<evidence type="ECO:0000256" key="9">
    <source>
        <dbReference type="ARBA" id="ARBA00023242"/>
    </source>
</evidence>
<comment type="catalytic activity">
    <reaction evidence="1">
        <text>Thiol-dependent hydrolysis of ester, thioester, amide, peptide and isopeptide bonds formed by the C-terminal Gly of ubiquitin (a 76-residue protein attached to proteins as an intracellular targeting signal).</text>
        <dbReference type="EC" id="3.4.19.12"/>
    </reaction>
</comment>
<dbReference type="Pfam" id="PF00240">
    <property type="entry name" value="ubiquitin"/>
    <property type="match status" value="1"/>
</dbReference>
<gene>
    <name evidence="13" type="ORF">DSTB1V02_LOCUS794</name>
</gene>
<dbReference type="InterPro" id="IPR000626">
    <property type="entry name" value="Ubiquitin-like_dom"/>
</dbReference>
<dbReference type="InterPro" id="IPR033841">
    <property type="entry name" value="Pep_USP48"/>
</dbReference>
<proteinExistence type="inferred from homology"/>
<comment type="similarity">
    <text evidence="3">Belongs to the peptidase C19 family.</text>
</comment>
<dbReference type="AlphaFoldDB" id="A0A7R8ZY72"/>
<dbReference type="CDD" id="cd01795">
    <property type="entry name" value="Ubl_USP48"/>
    <property type="match status" value="1"/>
</dbReference>
<dbReference type="InterPro" id="IPR038765">
    <property type="entry name" value="Papain-like_cys_pep_sf"/>
</dbReference>
<evidence type="ECO:0000256" key="3">
    <source>
        <dbReference type="ARBA" id="ARBA00009085"/>
    </source>
</evidence>
<evidence type="ECO:0000256" key="6">
    <source>
        <dbReference type="ARBA" id="ARBA00022786"/>
    </source>
</evidence>
<dbReference type="InterPro" id="IPR050164">
    <property type="entry name" value="Peptidase_C19"/>
</dbReference>
<dbReference type="Gene3D" id="3.10.20.90">
    <property type="entry name" value="Phosphatidylinositol 3-kinase Catalytic Subunit, Chain A, domain 1"/>
    <property type="match status" value="1"/>
</dbReference>
<dbReference type="OrthoDB" id="6375697at2759"/>
<dbReference type="InterPro" id="IPR001394">
    <property type="entry name" value="Peptidase_C19_UCH"/>
</dbReference>
<evidence type="ECO:0000256" key="1">
    <source>
        <dbReference type="ARBA" id="ARBA00000707"/>
    </source>
</evidence>
<feature type="region of interest" description="Disordered" evidence="10">
    <location>
        <begin position="634"/>
        <end position="660"/>
    </location>
</feature>
<name>A0A7R8ZY72_9CRUS</name>
<dbReference type="EMBL" id="CAJPEV010000062">
    <property type="protein sequence ID" value="CAG0879876.1"/>
    <property type="molecule type" value="Genomic_DNA"/>
</dbReference>
<dbReference type="Proteomes" id="UP000677054">
    <property type="component" value="Unassembled WGS sequence"/>
</dbReference>
<feature type="region of interest" description="Disordered" evidence="10">
    <location>
        <begin position="129"/>
        <end position="149"/>
    </location>
</feature>
<keyword evidence="8" id="KW-0788">Thiol protease</keyword>
<keyword evidence="5" id="KW-0645">Protease</keyword>
<dbReference type="Gene3D" id="3.90.70.10">
    <property type="entry name" value="Cysteine proteinases"/>
    <property type="match status" value="1"/>
</dbReference>
<dbReference type="PROSITE" id="PS00972">
    <property type="entry name" value="USP_1"/>
    <property type="match status" value="1"/>
</dbReference>
<keyword evidence="6" id="KW-0833">Ubl conjugation pathway</keyword>
<evidence type="ECO:0000256" key="7">
    <source>
        <dbReference type="ARBA" id="ARBA00022801"/>
    </source>
</evidence>
<feature type="region of interest" description="Disordered" evidence="10">
    <location>
        <begin position="462"/>
        <end position="483"/>
    </location>
</feature>
<dbReference type="InterPro" id="IPR029071">
    <property type="entry name" value="Ubiquitin-like_domsf"/>
</dbReference>
<evidence type="ECO:0000256" key="4">
    <source>
        <dbReference type="ARBA" id="ARBA00012759"/>
    </source>
</evidence>
<dbReference type="GO" id="GO:0005634">
    <property type="term" value="C:nucleus"/>
    <property type="evidence" value="ECO:0007669"/>
    <property type="project" value="UniProtKB-SubCell"/>
</dbReference>
<feature type="non-terminal residue" evidence="13">
    <location>
        <position position="1"/>
    </location>
</feature>
<dbReference type="PANTHER" id="PTHR24006">
    <property type="entry name" value="UBIQUITIN CARBOXYL-TERMINAL HYDROLASE"/>
    <property type="match status" value="1"/>
</dbReference>
<keyword evidence="9" id="KW-0539">Nucleus</keyword>
<dbReference type="GO" id="GO:0005829">
    <property type="term" value="C:cytosol"/>
    <property type="evidence" value="ECO:0007669"/>
    <property type="project" value="TreeGrafter"/>
</dbReference>
<dbReference type="GO" id="GO:0004843">
    <property type="term" value="F:cysteine-type deubiquitinase activity"/>
    <property type="evidence" value="ECO:0007669"/>
    <property type="project" value="UniProtKB-EC"/>
</dbReference>
<dbReference type="SUPFAM" id="SSF54001">
    <property type="entry name" value="Cysteine proteinases"/>
    <property type="match status" value="1"/>
</dbReference>
<evidence type="ECO:0000256" key="5">
    <source>
        <dbReference type="ARBA" id="ARBA00022670"/>
    </source>
</evidence>
<keyword evidence="14" id="KW-1185">Reference proteome</keyword>
<evidence type="ECO:0000256" key="10">
    <source>
        <dbReference type="SAM" id="MobiDB-lite"/>
    </source>
</evidence>
<dbReference type="PANTHER" id="PTHR24006:SF722">
    <property type="entry name" value="UBIQUITIN CARBOXYL-TERMINAL HYDROLASE 48"/>
    <property type="match status" value="1"/>
</dbReference>
<feature type="domain" description="USP" evidence="12">
    <location>
        <begin position="89"/>
        <end position="494"/>
    </location>
</feature>
<dbReference type="EC" id="3.4.19.12" evidence="4"/>
<evidence type="ECO:0000259" key="12">
    <source>
        <dbReference type="PROSITE" id="PS50235"/>
    </source>
</evidence>
<keyword evidence="7" id="KW-0378">Hydrolase</keyword>
<evidence type="ECO:0000313" key="14">
    <source>
        <dbReference type="Proteomes" id="UP000677054"/>
    </source>
</evidence>
<dbReference type="PROSITE" id="PS50053">
    <property type="entry name" value="UBIQUITIN_2"/>
    <property type="match status" value="1"/>
</dbReference>
<protein>
    <recommendedName>
        <fullName evidence="4">ubiquitinyl hydrolase 1</fullName>
        <ecNumber evidence="4">3.4.19.12</ecNumber>
    </recommendedName>
</protein>
<evidence type="ECO:0000259" key="11">
    <source>
        <dbReference type="PROSITE" id="PS50053"/>
    </source>
</evidence>
<evidence type="ECO:0000313" key="13">
    <source>
        <dbReference type="EMBL" id="CAD7240787.1"/>
    </source>
</evidence>
<dbReference type="GO" id="GO:0004197">
    <property type="term" value="F:cysteine-type endopeptidase activity"/>
    <property type="evidence" value="ECO:0007669"/>
    <property type="project" value="InterPro"/>
</dbReference>
<dbReference type="InterPro" id="IPR028889">
    <property type="entry name" value="USP"/>
</dbReference>
<dbReference type="PROSITE" id="PS00973">
    <property type="entry name" value="USP_2"/>
    <property type="match status" value="1"/>
</dbReference>
<dbReference type="GO" id="GO:0006508">
    <property type="term" value="P:proteolysis"/>
    <property type="evidence" value="ECO:0007669"/>
    <property type="project" value="UniProtKB-KW"/>
</dbReference>
<reference evidence="13" key="1">
    <citation type="submission" date="2020-11" db="EMBL/GenBank/DDBJ databases">
        <authorList>
            <person name="Tran Van P."/>
        </authorList>
    </citation>
    <scope>NUCLEOTIDE SEQUENCE</scope>
</reference>
<dbReference type="InterPro" id="IPR018200">
    <property type="entry name" value="USP_CS"/>
</dbReference>
<feature type="compositionally biased region" description="Basic and acidic residues" evidence="10">
    <location>
        <begin position="467"/>
        <end position="479"/>
    </location>
</feature>
<dbReference type="CDD" id="cd02668">
    <property type="entry name" value="Peptidase_C19L"/>
    <property type="match status" value="1"/>
</dbReference>
<dbReference type="PROSITE" id="PS50235">
    <property type="entry name" value="USP_3"/>
    <property type="match status" value="1"/>
</dbReference>
<feature type="compositionally biased region" description="Acidic residues" evidence="10">
    <location>
        <begin position="650"/>
        <end position="660"/>
    </location>
</feature>
<sequence>MPLRKDQVEQLAWGWVEGTIPEEIQNEHVLMAYCMTIPRCSSGSCKRNCKWSPFCLNGVGAEKWMKGLPKTEAPNLEETAVARNPELFVGLKNLGATCYVNSLLQLWFHTPEFRQDQLDTFTAKIDYDSSSDQGEDVDGDAGTSHPQKRKKKAYKALLSAHAAQEEHAIFSWNPAEDATEDSNLCLPEVNIQPRSVIGNLLQLFAFLQFSNSSFVDPTEFIQTLALDKDIQQDAEEFSQLFLHFLQGQLSSQTNESVSGLVPTLYEGEYSYVTRCLGCQTETERPDTFLELTLNVKGETHLEGSLNAFLREEFLEGENQYMCNVCQKKQDSVRRIRITRFPPILNVHLLRFVFNRSERHQEFRLFCISPPIEFLDIVSLSRQKGQRTKVTSLLSFPVSLDLSKYCEQPRGSLVYQLFSILIHAGSSAHSGHYIAYIQDLTSGNWFRFNDEVVCEMNKRNPLANVDSDSARPKPKEKGEKGPSSSNAYMLVYRRQVPELTGKEKYGTELTLEGLPPWLRKMVDKHNFSVQKALADLESMKACEDPHSSEFLNEGDVIFSLFGGGPRITEGFLCRSCVTRICGQRRLRQKLSQQEKQLRLLFKKKVEGNDPKAHWVGKKSLRIWRNLVMDQVLGSTQPDSLEAGNDENGSINDDDDLTAFNDEDATDVNMDGFQFNDDLLCCHQALIPDPSVRRLIPEDAWEILRDHFPQAPDFLQDSPICSDCQAVAIDGEFAREENRTLAIKQKSLLGQLYLRRDRPVPGVQPSVYLINANFLDAWTAFIRDPRRKNAVVEINNASMVCPHDMLPFNPLLHDPDHSWWVPVWDWEYDIMMREFDVDIPITVSACASSDSSEPAGTFVPAVCEECQSSWLEEKEKQLLEYRNVCIFVRRLPSADDALSTGSREESSDDNASCSETRAKIPRLEKSFNGVNVEELTGILKLNDDVGHRRSQRQRRTVGEKAVRVSSDMTLRDLKLQVMKVFGVPPFDQHLFLSSKELEGDDSTLADLRIFPDCHITLL</sequence>
<dbReference type="EMBL" id="LR899579">
    <property type="protein sequence ID" value="CAD7240787.1"/>
    <property type="molecule type" value="Genomic_DNA"/>
</dbReference>
<evidence type="ECO:0000256" key="8">
    <source>
        <dbReference type="ARBA" id="ARBA00022807"/>
    </source>
</evidence>
<comment type="subcellular location">
    <subcellularLocation>
        <location evidence="2">Nucleus</location>
    </subcellularLocation>
</comment>